<reference evidence="2" key="2">
    <citation type="submission" date="2020-09" db="EMBL/GenBank/DDBJ databases">
        <authorList>
            <person name="Sun Q."/>
            <person name="Ohkuma M."/>
        </authorList>
    </citation>
    <scope>NUCLEOTIDE SEQUENCE</scope>
    <source>
        <strain evidence="2">JCM 4386</strain>
    </source>
</reference>
<evidence type="ECO:0000313" key="3">
    <source>
        <dbReference type="Proteomes" id="UP000606194"/>
    </source>
</evidence>
<proteinExistence type="predicted"/>
<evidence type="ECO:0000313" key="2">
    <source>
        <dbReference type="EMBL" id="GGS16043.1"/>
    </source>
</evidence>
<evidence type="ECO:0008006" key="4">
    <source>
        <dbReference type="Google" id="ProtNLM"/>
    </source>
</evidence>
<sequence>MRKGKAYARAYADCGFLGRRDARRAADRIRPGRDGKGAGGVMNDSTTSLPWLVIRQDDNGNRYRVGRYATRAEAQEIADSLDGRGHKQLYWVERVGQQGPSSRHSPTAHQPQTQPQAQAQNGDAP</sequence>
<organism evidence="2 3">
    <name type="scientific">Streptomyces humidus</name>
    <dbReference type="NCBI Taxonomy" id="52259"/>
    <lineage>
        <taxon>Bacteria</taxon>
        <taxon>Bacillati</taxon>
        <taxon>Actinomycetota</taxon>
        <taxon>Actinomycetes</taxon>
        <taxon>Kitasatosporales</taxon>
        <taxon>Streptomycetaceae</taxon>
        <taxon>Streptomyces</taxon>
    </lineage>
</organism>
<feature type="region of interest" description="Disordered" evidence="1">
    <location>
        <begin position="89"/>
        <end position="125"/>
    </location>
</feature>
<dbReference type="EMBL" id="BMTL01000032">
    <property type="protein sequence ID" value="GGS16043.1"/>
    <property type="molecule type" value="Genomic_DNA"/>
</dbReference>
<feature type="compositionally biased region" description="Basic and acidic residues" evidence="1">
    <location>
        <begin position="24"/>
        <end position="36"/>
    </location>
</feature>
<name>A0A918L7H0_9ACTN</name>
<dbReference type="Proteomes" id="UP000606194">
    <property type="component" value="Unassembled WGS sequence"/>
</dbReference>
<comment type="caution">
    <text evidence="2">The sequence shown here is derived from an EMBL/GenBank/DDBJ whole genome shotgun (WGS) entry which is preliminary data.</text>
</comment>
<keyword evidence="3" id="KW-1185">Reference proteome</keyword>
<accession>A0A918L7H0</accession>
<protein>
    <recommendedName>
        <fullName evidence="4">SPOR domain-containing protein</fullName>
    </recommendedName>
</protein>
<reference evidence="2" key="1">
    <citation type="journal article" date="2014" name="Int. J. Syst. Evol. Microbiol.">
        <title>Complete genome sequence of Corynebacterium casei LMG S-19264T (=DSM 44701T), isolated from a smear-ripened cheese.</title>
        <authorList>
            <consortium name="US DOE Joint Genome Institute (JGI-PGF)"/>
            <person name="Walter F."/>
            <person name="Albersmeier A."/>
            <person name="Kalinowski J."/>
            <person name="Ruckert C."/>
        </authorList>
    </citation>
    <scope>NUCLEOTIDE SEQUENCE</scope>
    <source>
        <strain evidence="2">JCM 4386</strain>
    </source>
</reference>
<feature type="region of interest" description="Disordered" evidence="1">
    <location>
        <begin position="24"/>
        <end position="45"/>
    </location>
</feature>
<dbReference type="AlphaFoldDB" id="A0A918L7H0"/>
<gene>
    <name evidence="2" type="ORF">GCM10010269_64080</name>
</gene>
<evidence type="ECO:0000256" key="1">
    <source>
        <dbReference type="SAM" id="MobiDB-lite"/>
    </source>
</evidence>
<feature type="compositionally biased region" description="Low complexity" evidence="1">
    <location>
        <begin position="107"/>
        <end position="125"/>
    </location>
</feature>